<keyword evidence="3" id="KW-1185">Reference proteome</keyword>
<dbReference type="Pfam" id="PF10321">
    <property type="entry name" value="7TM_GPCR_Srt"/>
    <property type="match status" value="1"/>
</dbReference>
<proteinExistence type="predicted"/>
<dbReference type="AlphaFoldDB" id="A0A4V6A0P7"/>
<keyword evidence="1" id="KW-0812">Transmembrane</keyword>
<accession>A0A4V6A0P7</accession>
<keyword evidence="1" id="KW-1133">Transmembrane helix</keyword>
<feature type="transmembrane region" description="Helical" evidence="1">
    <location>
        <begin position="98"/>
        <end position="124"/>
    </location>
</feature>
<organism evidence="2 3">
    <name type="scientific">Steinernema carpocapsae</name>
    <name type="common">Entomopathogenic nematode</name>
    <dbReference type="NCBI Taxonomy" id="34508"/>
    <lineage>
        <taxon>Eukaryota</taxon>
        <taxon>Metazoa</taxon>
        <taxon>Ecdysozoa</taxon>
        <taxon>Nematoda</taxon>
        <taxon>Chromadorea</taxon>
        <taxon>Rhabditida</taxon>
        <taxon>Tylenchina</taxon>
        <taxon>Panagrolaimomorpha</taxon>
        <taxon>Strongyloidoidea</taxon>
        <taxon>Steinernematidae</taxon>
        <taxon>Steinernema</taxon>
    </lineage>
</organism>
<name>A0A4V6A0P7_STECR</name>
<sequence length="239" mass="27856">MTLPHCNGSSVLVNGVTDAILYLPNQHLYVGLFFIAFFCLAIVPQCLLFYTCLEKQNLSRSCYKLMLLTSVNDIVNLTNCMLAAGVFAAFGIQHCRYGIWIVWYGQFVMFFWYSYCITNLVLAFNRLLEFVSCDLCKKLFSGDRAWFWIFPIVLYSTCLCVFSPDPFYIFDPNAAVWYFFWLGNDSTNYFHVYNNLLKLFFMVSCYGFMLIFLRKQLQGLNTHVVELEKKVIFIPLFGL</sequence>
<comment type="caution">
    <text evidence="2">The sequence shown here is derived from an EMBL/GenBank/DDBJ whole genome shotgun (WGS) entry which is preliminary data.</text>
</comment>
<dbReference type="STRING" id="34508.A0A4V6A0P7"/>
<dbReference type="PANTHER" id="PTHR23021:SF26">
    <property type="entry name" value="SERPENTINE RECEPTOR, CLASS T"/>
    <property type="match status" value="1"/>
</dbReference>
<dbReference type="PANTHER" id="PTHR23021">
    <property type="entry name" value="SERPENTINE RECEPTOR, CLASS T"/>
    <property type="match status" value="1"/>
</dbReference>
<dbReference type="SUPFAM" id="SSF81321">
    <property type="entry name" value="Family A G protein-coupled receptor-like"/>
    <property type="match status" value="1"/>
</dbReference>
<protein>
    <recommendedName>
        <fullName evidence="4">G-protein coupled receptors family 1 profile domain-containing protein</fullName>
    </recommendedName>
</protein>
<gene>
    <name evidence="2" type="ORF">L596_019201</name>
</gene>
<dbReference type="InterPro" id="IPR019425">
    <property type="entry name" value="7TM_GPCR_serpentine_rcpt_Srt"/>
</dbReference>
<dbReference type="EMBL" id="AZBU02000006">
    <property type="protein sequence ID" value="TKR71635.1"/>
    <property type="molecule type" value="Genomic_DNA"/>
</dbReference>
<dbReference type="Gene3D" id="1.20.1070.10">
    <property type="entry name" value="Rhodopsin 7-helix transmembrane proteins"/>
    <property type="match status" value="1"/>
</dbReference>
<dbReference type="OrthoDB" id="5907169at2759"/>
<feature type="transmembrane region" description="Helical" evidence="1">
    <location>
        <begin position="145"/>
        <end position="170"/>
    </location>
</feature>
<evidence type="ECO:0008006" key="4">
    <source>
        <dbReference type="Google" id="ProtNLM"/>
    </source>
</evidence>
<feature type="transmembrane region" description="Helical" evidence="1">
    <location>
        <begin position="28"/>
        <end position="53"/>
    </location>
</feature>
<reference evidence="2 3" key="1">
    <citation type="journal article" date="2015" name="Genome Biol.">
        <title>Comparative genomics of Steinernema reveals deeply conserved gene regulatory networks.</title>
        <authorList>
            <person name="Dillman A.R."/>
            <person name="Macchietto M."/>
            <person name="Porter C.F."/>
            <person name="Rogers A."/>
            <person name="Williams B."/>
            <person name="Antoshechkin I."/>
            <person name="Lee M.M."/>
            <person name="Goodwin Z."/>
            <person name="Lu X."/>
            <person name="Lewis E.E."/>
            <person name="Goodrich-Blair H."/>
            <person name="Stock S.P."/>
            <person name="Adams B.J."/>
            <person name="Sternberg P.W."/>
            <person name="Mortazavi A."/>
        </authorList>
    </citation>
    <scope>NUCLEOTIDE SEQUENCE [LARGE SCALE GENOMIC DNA]</scope>
    <source>
        <strain evidence="2 3">ALL</strain>
    </source>
</reference>
<evidence type="ECO:0000256" key="1">
    <source>
        <dbReference type="SAM" id="Phobius"/>
    </source>
</evidence>
<feature type="transmembrane region" description="Helical" evidence="1">
    <location>
        <begin position="74"/>
        <end position="92"/>
    </location>
</feature>
<evidence type="ECO:0000313" key="3">
    <source>
        <dbReference type="Proteomes" id="UP000298663"/>
    </source>
</evidence>
<feature type="transmembrane region" description="Helical" evidence="1">
    <location>
        <begin position="190"/>
        <end position="213"/>
    </location>
</feature>
<keyword evidence="1" id="KW-0472">Membrane</keyword>
<reference evidence="2 3" key="2">
    <citation type="journal article" date="2019" name="G3 (Bethesda)">
        <title>Hybrid Assembly of the Genome of the Entomopathogenic Nematode Steinernema carpocapsae Identifies the X-Chromosome.</title>
        <authorList>
            <person name="Serra L."/>
            <person name="Macchietto M."/>
            <person name="Macias-Munoz A."/>
            <person name="McGill C.J."/>
            <person name="Rodriguez I.M."/>
            <person name="Rodriguez B."/>
            <person name="Murad R."/>
            <person name="Mortazavi A."/>
        </authorList>
    </citation>
    <scope>NUCLEOTIDE SEQUENCE [LARGE SCALE GENOMIC DNA]</scope>
    <source>
        <strain evidence="2 3">ALL</strain>
    </source>
</reference>
<dbReference type="Proteomes" id="UP000298663">
    <property type="component" value="Unassembled WGS sequence"/>
</dbReference>
<evidence type="ECO:0000313" key="2">
    <source>
        <dbReference type="EMBL" id="TKR71635.1"/>
    </source>
</evidence>